<sequence length="178" mass="20101">MMDSHERMTDSHHHHGRIRLRRLTRHDIDFILAVTSDAEWLKFIGDRGVNDSVGAQQYISASGDSFADSGYGLWVVETEQVAGDSRIGLCGFIRRPFLAYPDLGYAFLPHGRGQGFATEAVQLVLNWARDTIRCQRVSAICRSDNTASVRLLTRVGFTRIGQLYQPDLPVHELYLHSK</sequence>
<organism evidence="2 3">
    <name type="scientific">Alteromonas gilva</name>
    <dbReference type="NCBI Taxonomy" id="2987522"/>
    <lineage>
        <taxon>Bacteria</taxon>
        <taxon>Pseudomonadati</taxon>
        <taxon>Pseudomonadota</taxon>
        <taxon>Gammaproteobacteria</taxon>
        <taxon>Alteromonadales</taxon>
        <taxon>Alteromonadaceae</taxon>
        <taxon>Alteromonas/Salinimonas group</taxon>
        <taxon>Alteromonas</taxon>
    </lineage>
</organism>
<name>A0ABT5L5R2_9ALTE</name>
<evidence type="ECO:0000313" key="2">
    <source>
        <dbReference type="EMBL" id="MDC8832398.1"/>
    </source>
</evidence>
<dbReference type="RefSeq" id="WP_273642220.1">
    <property type="nucleotide sequence ID" value="NZ_JAQQXP010000003.1"/>
</dbReference>
<gene>
    <name evidence="2" type="ORF">OIK42_16705</name>
</gene>
<dbReference type="Proteomes" id="UP001218788">
    <property type="component" value="Unassembled WGS sequence"/>
</dbReference>
<dbReference type="InterPro" id="IPR051531">
    <property type="entry name" value="N-acetyltransferase"/>
</dbReference>
<comment type="caution">
    <text evidence="2">The sequence shown here is derived from an EMBL/GenBank/DDBJ whole genome shotgun (WGS) entry which is preliminary data.</text>
</comment>
<evidence type="ECO:0000313" key="3">
    <source>
        <dbReference type="Proteomes" id="UP001218788"/>
    </source>
</evidence>
<dbReference type="EMBL" id="JAQQXP010000003">
    <property type="protein sequence ID" value="MDC8832398.1"/>
    <property type="molecule type" value="Genomic_DNA"/>
</dbReference>
<evidence type="ECO:0000259" key="1">
    <source>
        <dbReference type="PROSITE" id="PS51186"/>
    </source>
</evidence>
<dbReference type="Pfam" id="PF13302">
    <property type="entry name" value="Acetyltransf_3"/>
    <property type="match status" value="1"/>
</dbReference>
<keyword evidence="3" id="KW-1185">Reference proteome</keyword>
<dbReference type="InterPro" id="IPR016181">
    <property type="entry name" value="Acyl_CoA_acyltransferase"/>
</dbReference>
<reference evidence="2 3" key="1">
    <citation type="submission" date="2022-10" db="EMBL/GenBank/DDBJ databases">
        <title>Alteromonas sp. chi3 Genome sequencing.</title>
        <authorList>
            <person name="Park S."/>
        </authorList>
    </citation>
    <scope>NUCLEOTIDE SEQUENCE [LARGE SCALE GENOMIC DNA]</scope>
    <source>
        <strain evidence="3">chi3</strain>
    </source>
</reference>
<accession>A0ABT5L5R2</accession>
<dbReference type="PANTHER" id="PTHR43792:SF1">
    <property type="entry name" value="N-ACETYLTRANSFERASE DOMAIN-CONTAINING PROTEIN"/>
    <property type="match status" value="1"/>
</dbReference>
<protein>
    <submittedName>
        <fullName evidence="2">GNAT family N-acetyltransferase</fullName>
    </submittedName>
</protein>
<dbReference type="SUPFAM" id="SSF55729">
    <property type="entry name" value="Acyl-CoA N-acyltransferases (Nat)"/>
    <property type="match status" value="1"/>
</dbReference>
<dbReference type="InterPro" id="IPR000182">
    <property type="entry name" value="GNAT_dom"/>
</dbReference>
<dbReference type="Gene3D" id="3.40.630.30">
    <property type="match status" value="1"/>
</dbReference>
<dbReference type="PANTHER" id="PTHR43792">
    <property type="entry name" value="GNAT FAMILY, PUTATIVE (AFU_ORTHOLOGUE AFUA_3G00765)-RELATED-RELATED"/>
    <property type="match status" value="1"/>
</dbReference>
<dbReference type="PROSITE" id="PS51186">
    <property type="entry name" value="GNAT"/>
    <property type="match status" value="1"/>
</dbReference>
<feature type="domain" description="N-acetyltransferase" evidence="1">
    <location>
        <begin position="18"/>
        <end position="178"/>
    </location>
</feature>
<proteinExistence type="predicted"/>